<dbReference type="EMBL" id="JNUP01000064">
    <property type="protein sequence ID" value="KGE71944.1"/>
    <property type="molecule type" value="Genomic_DNA"/>
</dbReference>
<keyword evidence="1" id="KW-1133">Transmembrane helix</keyword>
<dbReference type="PANTHER" id="PTHR34351">
    <property type="entry name" value="SLR1927 PROTEIN-RELATED"/>
    <property type="match status" value="1"/>
</dbReference>
<evidence type="ECO:0000313" key="4">
    <source>
        <dbReference type="Proteomes" id="UP000029692"/>
    </source>
</evidence>
<dbReference type="RefSeq" id="WP_037547827.1">
    <property type="nucleotide sequence ID" value="NZ_JNUP01000064.1"/>
</dbReference>
<dbReference type="STRING" id="1480694.DC28_09110"/>
<feature type="domain" description="DUF58" evidence="2">
    <location>
        <begin position="189"/>
        <end position="271"/>
    </location>
</feature>
<dbReference type="OrthoDB" id="140416at2"/>
<dbReference type="Pfam" id="PF01882">
    <property type="entry name" value="DUF58"/>
    <property type="match status" value="1"/>
</dbReference>
<keyword evidence="4" id="KW-1185">Reference proteome</keyword>
<evidence type="ECO:0000313" key="3">
    <source>
        <dbReference type="EMBL" id="KGE71944.1"/>
    </source>
</evidence>
<dbReference type="eggNOG" id="COG1721">
    <property type="taxonomic scope" value="Bacteria"/>
</dbReference>
<sequence length="418" mass="47249">MRGTVLLTGISLFILVFIPLQILQWIALSTLLLVLLSWVYSRLMQKHIWVDRAESQVVAYRHTKTETQLIVTNYLPLPVPTLLIADEPGALISDDRERQVIALSPGQRVRISYHVKAHERGRYALGPITLQSSDPMGFFPWQRTITLPGIFLVFPRIFPLELLLQRGAPMGPLKIQNPLYEDPSRFRNIREYEPGDDPRRIQWKVSARSGQMQVAEYLATLSVPGIILLNLNPEDFKGRRAHLHLERAVEAAASAVHYWGELGEHVAFVTNGVTMAHTGEALDDTEAPPEQPSQEESQIPLLCIPSGKGRGQASHILSRLAILTRPAQGWPEGSRELFNQVLRLRPSPGTRIIYIGPSLDREEFSQSIAPFSHSWNIDLWILDEKISQPQRITGHDLLPGNRFRVFTITEFGEDVLND</sequence>
<evidence type="ECO:0000256" key="1">
    <source>
        <dbReference type="SAM" id="Phobius"/>
    </source>
</evidence>
<protein>
    <recommendedName>
        <fullName evidence="2">DUF58 domain-containing protein</fullName>
    </recommendedName>
</protein>
<gene>
    <name evidence="3" type="ORF">DC28_09110</name>
</gene>
<dbReference type="Proteomes" id="UP000029692">
    <property type="component" value="Unassembled WGS sequence"/>
</dbReference>
<accession>A0A098QW73</accession>
<dbReference type="AlphaFoldDB" id="A0A098QW73"/>
<organism evidence="3 4">
    <name type="scientific">Spirochaeta lutea</name>
    <dbReference type="NCBI Taxonomy" id="1480694"/>
    <lineage>
        <taxon>Bacteria</taxon>
        <taxon>Pseudomonadati</taxon>
        <taxon>Spirochaetota</taxon>
        <taxon>Spirochaetia</taxon>
        <taxon>Spirochaetales</taxon>
        <taxon>Spirochaetaceae</taxon>
        <taxon>Spirochaeta</taxon>
    </lineage>
</organism>
<evidence type="ECO:0000259" key="2">
    <source>
        <dbReference type="Pfam" id="PF01882"/>
    </source>
</evidence>
<keyword evidence="1" id="KW-0472">Membrane</keyword>
<dbReference type="PANTHER" id="PTHR34351:SF2">
    <property type="entry name" value="DUF58 DOMAIN-CONTAINING PROTEIN"/>
    <property type="match status" value="1"/>
</dbReference>
<proteinExistence type="predicted"/>
<keyword evidence="1" id="KW-0812">Transmembrane</keyword>
<comment type="caution">
    <text evidence="3">The sequence shown here is derived from an EMBL/GenBank/DDBJ whole genome shotgun (WGS) entry which is preliminary data.</text>
</comment>
<dbReference type="InterPro" id="IPR002881">
    <property type="entry name" value="DUF58"/>
</dbReference>
<feature type="transmembrane region" description="Helical" evidence="1">
    <location>
        <begin position="12"/>
        <end position="40"/>
    </location>
</feature>
<name>A0A098QW73_9SPIO</name>
<reference evidence="3 4" key="1">
    <citation type="submission" date="2014-05" db="EMBL/GenBank/DDBJ databases">
        <title>De novo Genome Sequence of Spirocheata sp.</title>
        <authorList>
            <person name="Shivani Y."/>
            <person name="Subhash Y."/>
            <person name="Tushar L."/>
            <person name="Sasikala C."/>
            <person name="Ramana C.V."/>
        </authorList>
    </citation>
    <scope>NUCLEOTIDE SEQUENCE [LARGE SCALE GENOMIC DNA]</scope>
    <source>
        <strain evidence="3 4">JC230</strain>
    </source>
</reference>